<name>A0ABX0I4R2_9FLAO</name>
<keyword evidence="2" id="KW-0645">Protease</keyword>
<dbReference type="SUPFAM" id="SSF55486">
    <property type="entry name" value="Metalloproteases ('zincins'), catalytic domain"/>
    <property type="match status" value="1"/>
</dbReference>
<keyword evidence="13" id="KW-1185">Reference proteome</keyword>
<keyword evidence="7" id="KW-0482">Metalloprotease</keyword>
<evidence type="ECO:0000313" key="13">
    <source>
        <dbReference type="Proteomes" id="UP000800984"/>
    </source>
</evidence>
<reference evidence="12 13" key="1">
    <citation type="submission" date="2020-02" db="EMBL/GenBank/DDBJ databases">
        <authorList>
            <person name="Chen W.-M."/>
        </authorList>
    </citation>
    <scope>NUCLEOTIDE SEQUENCE [LARGE SCALE GENOMIC DNA]</scope>
    <source>
        <strain evidence="12 13">KDG-16</strain>
    </source>
</reference>
<feature type="domain" description="Secretion system C-terminal sorting" evidence="11">
    <location>
        <begin position="351"/>
        <end position="426"/>
    </location>
</feature>
<feature type="chain" id="PRO_5045853579" evidence="9">
    <location>
        <begin position="18"/>
        <end position="427"/>
    </location>
</feature>
<comment type="caution">
    <text evidence="12">The sequence shown here is derived from an EMBL/GenBank/DDBJ whole genome shotgun (WGS) entry which is preliminary data.</text>
</comment>
<dbReference type="EMBL" id="JAAJBT010000001">
    <property type="protein sequence ID" value="NHM00779.1"/>
    <property type="molecule type" value="Genomic_DNA"/>
</dbReference>
<organism evidence="12 13">
    <name type="scientific">Flavobacterium difficile</name>
    <dbReference type="NCBI Taxonomy" id="2709659"/>
    <lineage>
        <taxon>Bacteria</taxon>
        <taxon>Pseudomonadati</taxon>
        <taxon>Bacteroidota</taxon>
        <taxon>Flavobacteriia</taxon>
        <taxon>Flavobacteriales</taxon>
        <taxon>Flavobacteriaceae</taxon>
        <taxon>Flavobacterium</taxon>
    </lineage>
</organism>
<feature type="signal peptide" evidence="9">
    <location>
        <begin position="1"/>
        <end position="17"/>
    </location>
</feature>
<evidence type="ECO:0000256" key="8">
    <source>
        <dbReference type="ARBA" id="ARBA00023157"/>
    </source>
</evidence>
<gene>
    <name evidence="12" type="ORF">G4D72_01485</name>
</gene>
<evidence type="ECO:0000313" key="12">
    <source>
        <dbReference type="EMBL" id="NHM00779.1"/>
    </source>
</evidence>
<evidence type="ECO:0000259" key="11">
    <source>
        <dbReference type="Pfam" id="PF18962"/>
    </source>
</evidence>
<keyword evidence="6" id="KW-0862">Zinc</keyword>
<dbReference type="Gene3D" id="3.40.390.10">
    <property type="entry name" value="Collagenase (Catalytic Domain)"/>
    <property type="match status" value="1"/>
</dbReference>
<dbReference type="Proteomes" id="UP000800984">
    <property type="component" value="Unassembled WGS sequence"/>
</dbReference>
<evidence type="ECO:0000256" key="4">
    <source>
        <dbReference type="ARBA" id="ARBA00022729"/>
    </source>
</evidence>
<dbReference type="InterPro" id="IPR024079">
    <property type="entry name" value="MetalloPept_cat_dom_sf"/>
</dbReference>
<dbReference type="Pfam" id="PF18962">
    <property type="entry name" value="Por_Secre_tail"/>
    <property type="match status" value="1"/>
</dbReference>
<evidence type="ECO:0000259" key="10">
    <source>
        <dbReference type="Pfam" id="PF05572"/>
    </source>
</evidence>
<keyword evidence="4 9" id="KW-0732">Signal</keyword>
<dbReference type="NCBIfam" id="TIGR04183">
    <property type="entry name" value="Por_Secre_tail"/>
    <property type="match status" value="1"/>
</dbReference>
<comment type="similarity">
    <text evidence="1">Belongs to the peptidase M43B family.</text>
</comment>
<dbReference type="InterPro" id="IPR026444">
    <property type="entry name" value="Secre_tail"/>
</dbReference>
<dbReference type="PANTHER" id="PTHR47466">
    <property type="match status" value="1"/>
</dbReference>
<evidence type="ECO:0000256" key="1">
    <source>
        <dbReference type="ARBA" id="ARBA00008721"/>
    </source>
</evidence>
<evidence type="ECO:0000256" key="9">
    <source>
        <dbReference type="SAM" id="SignalP"/>
    </source>
</evidence>
<evidence type="ECO:0000256" key="2">
    <source>
        <dbReference type="ARBA" id="ARBA00022670"/>
    </source>
</evidence>
<proteinExistence type="inferred from homology"/>
<evidence type="ECO:0000256" key="5">
    <source>
        <dbReference type="ARBA" id="ARBA00022801"/>
    </source>
</evidence>
<feature type="domain" description="Peptidase M43 pregnancy-associated plasma-A" evidence="10">
    <location>
        <begin position="231"/>
        <end position="325"/>
    </location>
</feature>
<dbReference type="PANTHER" id="PTHR47466:SF1">
    <property type="entry name" value="METALLOPROTEASE MEP1 (AFU_ORTHOLOGUE AFUA_1G07730)-RELATED"/>
    <property type="match status" value="1"/>
</dbReference>
<keyword evidence="8" id="KW-1015">Disulfide bond</keyword>
<keyword evidence="3" id="KW-0479">Metal-binding</keyword>
<protein>
    <submittedName>
        <fullName evidence="12">T9SS type A sorting domain-containing protein</fullName>
    </submittedName>
</protein>
<dbReference type="InterPro" id="IPR008754">
    <property type="entry name" value="Peptidase_M43"/>
</dbReference>
<evidence type="ECO:0000256" key="3">
    <source>
        <dbReference type="ARBA" id="ARBA00022723"/>
    </source>
</evidence>
<dbReference type="RefSeq" id="WP_166075815.1">
    <property type="nucleotide sequence ID" value="NZ_JAAJBT010000001.1"/>
</dbReference>
<evidence type="ECO:0000256" key="7">
    <source>
        <dbReference type="ARBA" id="ARBA00023049"/>
    </source>
</evidence>
<evidence type="ECO:0000256" key="6">
    <source>
        <dbReference type="ARBA" id="ARBA00022833"/>
    </source>
</evidence>
<keyword evidence="5" id="KW-0378">Hydrolase</keyword>
<accession>A0ABX0I4R2</accession>
<dbReference type="Pfam" id="PF05572">
    <property type="entry name" value="Peptidase_M43"/>
    <property type="match status" value="1"/>
</dbReference>
<sequence length="427" mass="46775">MKTKLLLLLFVSTFGFAQQRTCGMQEHMNQMMFNPVLKKQYEERQAKFKIEYQKIIDKQNAQKNGNVIQSTNAVIRIPVAVHYPSAASANATLRTCLRGFAQNQIDILNADYNATNADLSNWINDSAFYPGINVGDLDVEFVLATQNHPAGTGLVNGDVAVTFGTDFLPGANEDQDPTWSGYMNFVVRNISGGILGYSPLGGSPNAGQTVVMDNNAFASGAGCTGYVPGAPYNLGRTVTHELGHFFNLDHTFKSGNQNATNCAGADQDGIADTPKQAAATYGCAAAGSIDACNAPEKVLSMNYMDYSNDACMYMFTEGQKNVMLAYINSIVSDFKPNVLNNSTFATSGFSIYPNPSTGTFNLQFKEIISDFNVEIYDITGKMVYVNEFYQNTDLVKEIKIQDEVSRGIYFLKIKTNEGLFTKKIIID</sequence>